<evidence type="ECO:0000313" key="1">
    <source>
        <dbReference type="EMBL" id="KAI8427815.1"/>
    </source>
</evidence>
<accession>A0ACC0JUP2</accession>
<sequence length="654" mass="72302">MGHKSNQVLATGGDDKKVNLWAIGRQSCLMSLSGHTTPVECVCFGHSEDLVCAGSQTGALKIWDLEAAKLLRTFTGHKGAIKCMDFHPYGDYLTTGIVKVWDVRVGKVLQEFVEHTSAVTCVKFHPHEFLLASCGMDKTVNFWDMEKFQLVSKFEKENTSIRCMVFSDDGTTLLGCGNDGLHVVGWEPARVFDTVHGHWGQTHDITVAQTQLVHPFGGPPPVTTMVVRDLSPFQKGHSVRKSFSKEKPPKEVMHKPTLLDEKTAEESTSGTEADEDSGAVISNINDYTEIFRPSRASEECMGALPTSASTSLRDLMLEPAPARPPPQPSPPQRQRPDSRIPTSTKEHYVVEKKSENFARALESNAKEDNTFTAPKPATRDYVMPHTANTLNRHNSYKETKSTTDLSTGNNLRQSSSEMSLGPPSLGPRSLSFTRTSSENSRRRVDSVRRENVVSRAVEAAAETEPEFVPFATDRSVGLDLDEFLPRTLAGVGARRGARGGGAEPSEQEVLGVMMRGHDSMMAVLSARQRALQIFHSVRINKNLKFALESVIALEDTSVILDILNVMAHKPYMQCGCNALRLIVRNFSSVVRANVSAPVRTLGVDIPREERYAKCVQIHRLLLDVRAFLLKRQTLQGRLGAAFRDLHTLMQQGLD</sequence>
<keyword evidence="2" id="KW-1185">Reference proteome</keyword>
<dbReference type="Proteomes" id="UP001064048">
    <property type="component" value="Chromosome 3"/>
</dbReference>
<gene>
    <name evidence="1" type="ORF">MSG28_002211</name>
</gene>
<evidence type="ECO:0000313" key="2">
    <source>
        <dbReference type="Proteomes" id="UP001064048"/>
    </source>
</evidence>
<protein>
    <submittedName>
        <fullName evidence="1">Uncharacterized protein</fullName>
    </submittedName>
</protein>
<organism evidence="1 2">
    <name type="scientific">Choristoneura fumiferana</name>
    <name type="common">Spruce budworm moth</name>
    <name type="synonym">Archips fumiferana</name>
    <dbReference type="NCBI Taxonomy" id="7141"/>
    <lineage>
        <taxon>Eukaryota</taxon>
        <taxon>Metazoa</taxon>
        <taxon>Ecdysozoa</taxon>
        <taxon>Arthropoda</taxon>
        <taxon>Hexapoda</taxon>
        <taxon>Insecta</taxon>
        <taxon>Pterygota</taxon>
        <taxon>Neoptera</taxon>
        <taxon>Endopterygota</taxon>
        <taxon>Lepidoptera</taxon>
        <taxon>Glossata</taxon>
        <taxon>Ditrysia</taxon>
        <taxon>Tortricoidea</taxon>
        <taxon>Tortricidae</taxon>
        <taxon>Tortricinae</taxon>
        <taxon>Choristoneura</taxon>
    </lineage>
</organism>
<name>A0ACC0JUP2_CHOFU</name>
<comment type="caution">
    <text evidence="1">The sequence shown here is derived from an EMBL/GenBank/DDBJ whole genome shotgun (WGS) entry which is preliminary data.</text>
</comment>
<reference evidence="1 2" key="1">
    <citation type="journal article" date="2022" name="Genome Biol. Evol.">
        <title>The Spruce Budworm Genome: Reconstructing the Evolutionary History of Antifreeze Proteins.</title>
        <authorList>
            <person name="Beliveau C."/>
            <person name="Gagne P."/>
            <person name="Picq S."/>
            <person name="Vernygora O."/>
            <person name="Keeling C.I."/>
            <person name="Pinkney K."/>
            <person name="Doucet D."/>
            <person name="Wen F."/>
            <person name="Johnston J.S."/>
            <person name="Maaroufi H."/>
            <person name="Boyle B."/>
            <person name="Laroche J."/>
            <person name="Dewar K."/>
            <person name="Juretic N."/>
            <person name="Blackburn G."/>
            <person name="Nisole A."/>
            <person name="Brunet B."/>
            <person name="Brandao M."/>
            <person name="Lumley L."/>
            <person name="Duan J."/>
            <person name="Quan G."/>
            <person name="Lucarotti C.J."/>
            <person name="Roe A.D."/>
            <person name="Sperling F.A.H."/>
            <person name="Levesque R.C."/>
            <person name="Cusson M."/>
        </authorList>
    </citation>
    <scope>NUCLEOTIDE SEQUENCE [LARGE SCALE GENOMIC DNA]</scope>
    <source>
        <strain evidence="1">Glfc:IPQL:Cfum</strain>
    </source>
</reference>
<proteinExistence type="predicted"/>
<dbReference type="EMBL" id="CM046103">
    <property type="protein sequence ID" value="KAI8427815.1"/>
    <property type="molecule type" value="Genomic_DNA"/>
</dbReference>